<dbReference type="InterPro" id="IPR018202">
    <property type="entry name" value="Ser_caboxypep_ser_AS"/>
</dbReference>
<protein>
    <recommendedName>
        <fullName evidence="2">Carboxypeptidase</fullName>
        <ecNumber evidence="2">3.4.16.-</ecNumber>
    </recommendedName>
</protein>
<evidence type="ECO:0000313" key="4">
    <source>
        <dbReference type="Proteomes" id="UP001230188"/>
    </source>
</evidence>
<dbReference type="Proteomes" id="UP001230188">
    <property type="component" value="Unassembled WGS sequence"/>
</dbReference>
<feature type="signal peptide" evidence="2">
    <location>
        <begin position="1"/>
        <end position="16"/>
    </location>
</feature>
<accession>A0AAD7XHB7</accession>
<dbReference type="PROSITE" id="PS00560">
    <property type="entry name" value="CARBOXYPEPT_SER_HIS"/>
    <property type="match status" value="1"/>
</dbReference>
<evidence type="ECO:0000256" key="1">
    <source>
        <dbReference type="ARBA" id="ARBA00009431"/>
    </source>
</evidence>
<dbReference type="InterPro" id="IPR001563">
    <property type="entry name" value="Peptidase_S10"/>
</dbReference>
<dbReference type="InterPro" id="IPR033124">
    <property type="entry name" value="Ser_caboxypep_his_AS"/>
</dbReference>
<keyword evidence="4" id="KW-1185">Reference proteome</keyword>
<keyword evidence="2" id="KW-0378">Hydrolase</keyword>
<dbReference type="AlphaFoldDB" id="A0AAD7XHB7"/>
<dbReference type="GO" id="GO:0004185">
    <property type="term" value="F:serine-type carboxypeptidase activity"/>
    <property type="evidence" value="ECO:0007669"/>
    <property type="project" value="UniProtKB-UniRule"/>
</dbReference>
<dbReference type="Gene3D" id="3.40.50.12670">
    <property type="match status" value="1"/>
</dbReference>
<evidence type="ECO:0000256" key="2">
    <source>
        <dbReference type="RuleBase" id="RU361156"/>
    </source>
</evidence>
<gene>
    <name evidence="3" type="ORF">CTAYLR_005524</name>
</gene>
<organism evidence="3 4">
    <name type="scientific">Chrysophaeum taylorii</name>
    <dbReference type="NCBI Taxonomy" id="2483200"/>
    <lineage>
        <taxon>Eukaryota</taxon>
        <taxon>Sar</taxon>
        <taxon>Stramenopiles</taxon>
        <taxon>Ochrophyta</taxon>
        <taxon>Pelagophyceae</taxon>
        <taxon>Pelagomonadales</taxon>
        <taxon>Pelagomonadaceae</taxon>
        <taxon>Chrysophaeum</taxon>
    </lineage>
</organism>
<feature type="chain" id="PRO_5041777646" description="Carboxypeptidase" evidence="2">
    <location>
        <begin position="17"/>
        <end position="504"/>
    </location>
</feature>
<keyword evidence="2" id="KW-0121">Carboxypeptidase</keyword>
<dbReference type="Pfam" id="PF00450">
    <property type="entry name" value="Peptidase_S10"/>
    <property type="match status" value="1"/>
</dbReference>
<dbReference type="PANTHER" id="PTHR11802">
    <property type="entry name" value="SERINE PROTEASE FAMILY S10 SERINE CARBOXYPEPTIDASE"/>
    <property type="match status" value="1"/>
</dbReference>
<dbReference type="EMBL" id="JAQMWT010000684">
    <property type="protein sequence ID" value="KAJ8598199.1"/>
    <property type="molecule type" value="Genomic_DNA"/>
</dbReference>
<comment type="caution">
    <text evidence="3">The sequence shown here is derived from an EMBL/GenBank/DDBJ whole genome shotgun (WGS) entry which is preliminary data.</text>
</comment>
<dbReference type="GO" id="GO:0006508">
    <property type="term" value="P:proteolysis"/>
    <property type="evidence" value="ECO:0007669"/>
    <property type="project" value="UniProtKB-KW"/>
</dbReference>
<comment type="similarity">
    <text evidence="1 2">Belongs to the peptidase S10 family.</text>
</comment>
<dbReference type="PROSITE" id="PS00131">
    <property type="entry name" value="CARBOXYPEPT_SER_SER"/>
    <property type="match status" value="1"/>
</dbReference>
<name>A0AAD7XHB7_9STRA</name>
<sequence length="504" mass="54980">MLVFVALVVAPVVVMGAPAADKVTSLPGFEDSFDAGLLFEVYSGYLDVDLTGAGLAYDALKIHYEFHTCVKSDCPVAVWHQGGPGGSSVYGAWTEMGPFQVMASGTVENFALAWNNVANMLYLESPAGSYISEDDLSTGWSSCYVSGKKMGTCEWSDTTQAVAYARTLAAFYDAFPEFKANDLYLVGESYAGQYIPNIATYLVENPTVLEKNLSGIAVGNGCWGGSENVVVCNGKNAEKHDVEIYYGKGLISDKLYDSIVDACGYSFAGASCSELLVAAEAMIGPYNIYNVYDDCELTSAAFATNASLRLWYKRFLRAHPHVSKKHAGERLAELAGETYYASGYPWNCESDPALDVYFTRDDVLDALHLNESGSSFSYSESGPASHLLYPSLVKHMRVLIYNGDADLCVPYKGNEQWTVAMATDGYVDELKPWHPWYTNTSAAFHSYAPAGYATTYTVPDKVYTNTGGNDFAFITIRLAGHMVPQYQPKPALSFFTRFLAGDTF</sequence>
<evidence type="ECO:0000313" key="3">
    <source>
        <dbReference type="EMBL" id="KAJ8598199.1"/>
    </source>
</evidence>
<keyword evidence="2" id="KW-0645">Protease</keyword>
<proteinExistence type="inferred from homology"/>
<dbReference type="InterPro" id="IPR029058">
    <property type="entry name" value="AB_hydrolase_fold"/>
</dbReference>
<dbReference type="SUPFAM" id="SSF53474">
    <property type="entry name" value="alpha/beta-Hydrolases"/>
    <property type="match status" value="1"/>
</dbReference>
<dbReference type="Gene3D" id="3.40.50.1820">
    <property type="entry name" value="alpha/beta hydrolase"/>
    <property type="match status" value="1"/>
</dbReference>
<dbReference type="EC" id="3.4.16.-" evidence="2"/>
<dbReference type="PANTHER" id="PTHR11802:SF201">
    <property type="entry name" value="CARBOXYPEPTIDASE"/>
    <property type="match status" value="1"/>
</dbReference>
<reference evidence="3" key="1">
    <citation type="submission" date="2023-01" db="EMBL/GenBank/DDBJ databases">
        <title>Metagenome sequencing of chrysophaentin producing Chrysophaeum taylorii.</title>
        <authorList>
            <person name="Davison J."/>
            <person name="Bewley C."/>
        </authorList>
    </citation>
    <scope>NUCLEOTIDE SEQUENCE</scope>
    <source>
        <strain evidence="3">NIES-1699</strain>
    </source>
</reference>
<keyword evidence="2" id="KW-0732">Signal</keyword>
<dbReference type="PRINTS" id="PR00724">
    <property type="entry name" value="CRBOXYPTASEC"/>
</dbReference>